<proteinExistence type="predicted"/>
<keyword evidence="3" id="KW-1185">Reference proteome</keyword>
<evidence type="ECO:0000256" key="1">
    <source>
        <dbReference type="SAM" id="MobiDB-lite"/>
    </source>
</evidence>
<feature type="region of interest" description="Disordered" evidence="1">
    <location>
        <begin position="1"/>
        <end position="30"/>
    </location>
</feature>
<evidence type="ECO:0000313" key="2">
    <source>
        <dbReference type="EMBL" id="SPP63016.1"/>
    </source>
</evidence>
<evidence type="ECO:0000313" key="3">
    <source>
        <dbReference type="Proteomes" id="UP000248168"/>
    </source>
</evidence>
<protein>
    <submittedName>
        <fullName evidence="2">Uncharacterized protein</fullName>
    </submittedName>
</protein>
<accession>A0A330L7V5</accession>
<dbReference type="AlphaFoldDB" id="A0A330L7V5"/>
<dbReference type="EMBL" id="OUNR01000001">
    <property type="protein sequence ID" value="SPP63016.1"/>
    <property type="molecule type" value="Genomic_DNA"/>
</dbReference>
<sequence>MERPADWANWVKEDEPNEQLVAVTQNASAA</sequence>
<organism evidence="2 3">
    <name type="scientific">Nitrospira lenta</name>
    <dbReference type="NCBI Taxonomy" id="1436998"/>
    <lineage>
        <taxon>Bacteria</taxon>
        <taxon>Pseudomonadati</taxon>
        <taxon>Nitrospirota</taxon>
        <taxon>Nitrospiria</taxon>
        <taxon>Nitrospirales</taxon>
        <taxon>Nitrospiraceae</taxon>
        <taxon>Nitrospira</taxon>
    </lineage>
</organism>
<dbReference type="Proteomes" id="UP000248168">
    <property type="component" value="Unassembled WGS sequence"/>
</dbReference>
<name>A0A330L7V5_9BACT</name>
<dbReference type="InParanoid" id="A0A330L7V5"/>
<gene>
    <name evidence="2" type="ORF">NITLEN_10102</name>
</gene>
<reference evidence="3" key="1">
    <citation type="submission" date="2018-04" db="EMBL/GenBank/DDBJ databases">
        <authorList>
            <person name="Lucker S."/>
            <person name="Sakoula D."/>
        </authorList>
    </citation>
    <scope>NUCLEOTIDE SEQUENCE [LARGE SCALE GENOMIC DNA]</scope>
</reference>